<dbReference type="NCBIfam" id="TIGR03860">
    <property type="entry name" value="FMN_nitrolo"/>
    <property type="match status" value="1"/>
</dbReference>
<protein>
    <submittedName>
        <fullName evidence="8">Nitrilotriacetate monooxygenase</fullName>
    </submittedName>
</protein>
<comment type="similarity">
    <text evidence="5">Belongs to the NtaA/SnaA/DszA monooxygenase family.</text>
</comment>
<keyword evidence="9" id="KW-1185">Reference proteome</keyword>
<feature type="domain" description="Luciferase-like" evidence="7">
    <location>
        <begin position="21"/>
        <end position="372"/>
    </location>
</feature>
<dbReference type="GO" id="GO:0016705">
    <property type="term" value="F:oxidoreductase activity, acting on paired donors, with incorporation or reduction of molecular oxygen"/>
    <property type="evidence" value="ECO:0007669"/>
    <property type="project" value="InterPro"/>
</dbReference>
<feature type="binding site" evidence="6">
    <location>
        <position position="59"/>
    </location>
    <ligand>
        <name>FMN</name>
        <dbReference type="ChEBI" id="CHEBI:58210"/>
    </ligand>
</feature>
<dbReference type="RefSeq" id="WP_095517394.1">
    <property type="nucleotide sequence ID" value="NZ_NPKH01000011.1"/>
</dbReference>
<evidence type="ECO:0000256" key="5">
    <source>
        <dbReference type="ARBA" id="ARBA00033748"/>
    </source>
</evidence>
<feature type="binding site" evidence="6">
    <location>
        <position position="210"/>
    </location>
    <ligand>
        <name>FMN</name>
        <dbReference type="ChEBI" id="CHEBI:58210"/>
    </ligand>
</feature>
<feature type="binding site" evidence="6">
    <location>
        <position position="155"/>
    </location>
    <ligand>
        <name>FMN</name>
        <dbReference type="ChEBI" id="CHEBI:58210"/>
    </ligand>
</feature>
<evidence type="ECO:0000256" key="6">
    <source>
        <dbReference type="PIRSR" id="PIRSR000337-1"/>
    </source>
</evidence>
<evidence type="ECO:0000256" key="2">
    <source>
        <dbReference type="ARBA" id="ARBA00022643"/>
    </source>
</evidence>
<keyword evidence="2 6" id="KW-0288">FMN</keyword>
<feature type="binding site" evidence="6">
    <location>
        <position position="151"/>
    </location>
    <ligand>
        <name>FMN</name>
        <dbReference type="ChEBI" id="CHEBI:58210"/>
    </ligand>
</feature>
<comment type="caution">
    <text evidence="8">The sequence shown here is derived from an EMBL/GenBank/DDBJ whole genome shotgun (WGS) entry which is preliminary data.</text>
</comment>
<name>A0A271KLS0_9HYPH</name>
<keyword evidence="1 6" id="KW-0285">Flavoprotein</keyword>
<reference evidence="8 9" key="1">
    <citation type="submission" date="2017-08" db="EMBL/GenBank/DDBJ databases">
        <title>Mesorhizobium wenxinae sp. nov., a novel rhizobial species isolated from root nodules of chickpea (Cicer arietinum L.).</title>
        <authorList>
            <person name="Zhang J."/>
        </authorList>
    </citation>
    <scope>NUCLEOTIDE SEQUENCE [LARGE SCALE GENOMIC DNA]</scope>
    <source>
        <strain evidence="9">WYCCWR 10019</strain>
    </source>
</reference>
<evidence type="ECO:0000313" key="9">
    <source>
        <dbReference type="Proteomes" id="UP000215931"/>
    </source>
</evidence>
<keyword evidence="3" id="KW-0560">Oxidoreductase</keyword>
<dbReference type="EMBL" id="NPKH01000011">
    <property type="protein sequence ID" value="PAP96702.1"/>
    <property type="molecule type" value="Genomic_DNA"/>
</dbReference>
<evidence type="ECO:0000256" key="3">
    <source>
        <dbReference type="ARBA" id="ARBA00023002"/>
    </source>
</evidence>
<keyword evidence="4 8" id="KW-0503">Monooxygenase</keyword>
<dbReference type="AlphaFoldDB" id="A0A271KLS0"/>
<dbReference type="InterPro" id="IPR051260">
    <property type="entry name" value="Diverse_substr_monoxygenases"/>
</dbReference>
<dbReference type="SUPFAM" id="SSF51679">
    <property type="entry name" value="Bacterial luciferase-like"/>
    <property type="match status" value="1"/>
</dbReference>
<accession>A0A271KLS0</accession>
<evidence type="ECO:0000259" key="7">
    <source>
        <dbReference type="Pfam" id="PF00296"/>
    </source>
</evidence>
<dbReference type="Pfam" id="PF00296">
    <property type="entry name" value="Bac_luciferase"/>
    <property type="match status" value="1"/>
</dbReference>
<dbReference type="InterPro" id="IPR036661">
    <property type="entry name" value="Luciferase-like_sf"/>
</dbReference>
<dbReference type="InterPro" id="IPR011251">
    <property type="entry name" value="Luciferase-like_dom"/>
</dbReference>
<dbReference type="Gene3D" id="3.20.20.30">
    <property type="entry name" value="Luciferase-like domain"/>
    <property type="match status" value="1"/>
</dbReference>
<dbReference type="Proteomes" id="UP000215931">
    <property type="component" value="Unassembled WGS sequence"/>
</dbReference>
<dbReference type="CDD" id="cd01095">
    <property type="entry name" value="Nitrilotriacetate_monoxgenase"/>
    <property type="match status" value="1"/>
</dbReference>
<proteinExistence type="inferred from homology"/>
<dbReference type="GO" id="GO:0004497">
    <property type="term" value="F:monooxygenase activity"/>
    <property type="evidence" value="ECO:0007669"/>
    <property type="project" value="UniProtKB-KW"/>
</dbReference>
<dbReference type="InterPro" id="IPR016215">
    <property type="entry name" value="NTA_MOA"/>
</dbReference>
<organism evidence="8 9">
    <name type="scientific">Mesorhizobium wenxiniae</name>
    <dbReference type="NCBI Taxonomy" id="2014805"/>
    <lineage>
        <taxon>Bacteria</taxon>
        <taxon>Pseudomonadati</taxon>
        <taxon>Pseudomonadota</taxon>
        <taxon>Alphaproteobacteria</taxon>
        <taxon>Hyphomicrobiales</taxon>
        <taxon>Phyllobacteriaceae</taxon>
        <taxon>Mesorhizobium</taxon>
    </lineage>
</organism>
<evidence type="ECO:0000256" key="1">
    <source>
        <dbReference type="ARBA" id="ARBA00022630"/>
    </source>
</evidence>
<evidence type="ECO:0000313" key="8">
    <source>
        <dbReference type="EMBL" id="PAP96702.1"/>
    </source>
</evidence>
<dbReference type="PIRSF" id="PIRSF000337">
    <property type="entry name" value="NTA_MOA"/>
    <property type="match status" value="1"/>
</dbReference>
<evidence type="ECO:0000256" key="4">
    <source>
        <dbReference type="ARBA" id="ARBA00023033"/>
    </source>
</evidence>
<sequence>MTAHRRQMKLGAFLWATGHHIAAWRHPKAHVTAGVDIEHYIQLARTAEAAKFDMIFCEDAAGVREADINIASQTSRSIGFEPISLLSALAAQTSRIGLVSTASTSYTEPYGLARTFLSLDHLSGGRAGWNLVTSASHIEAANFGATGLRPHADRYERAREFAAVVTALWQGKLDGVSGPGHDGRSFSVRDPLDLPRSPQGAPVMVQAGASDEGRDLAARTADVVFTAAQTFEEAKAFYDDLKGRLATYGREPNDIKIMPGVAPVVAATEAEATAKYEELQELIPDDVGVALLSSYLSISDLWRYPIDGPLPELPASEGMQSRQALVIEQSRRDNLSIRQLARHFAGARGHWRVVGTPAQIADELEARFEGGAADGFNVMPSYFPGELDAFAVLVVPELQRRGLFRTDYEGSTLRDHLGYETADVSSRL</sequence>
<gene>
    <name evidence="8" type="ORF">CIT31_03010</name>
</gene>
<dbReference type="OrthoDB" id="9779442at2"/>
<dbReference type="PANTHER" id="PTHR30011:SF16">
    <property type="entry name" value="C2H2 FINGER DOMAIN TRANSCRIPTION FACTOR (EUROFUNG)-RELATED"/>
    <property type="match status" value="1"/>
</dbReference>
<feature type="binding site" evidence="6">
    <location>
        <position position="101"/>
    </location>
    <ligand>
        <name>FMN</name>
        <dbReference type="ChEBI" id="CHEBI:58210"/>
    </ligand>
</feature>
<dbReference type="PANTHER" id="PTHR30011">
    <property type="entry name" value="ALKANESULFONATE MONOOXYGENASE-RELATED"/>
    <property type="match status" value="1"/>
</dbReference>